<keyword evidence="13" id="KW-1185">Reference proteome</keyword>
<keyword evidence="5 10" id="KW-0862">Zinc</keyword>
<evidence type="ECO:0000256" key="1">
    <source>
        <dbReference type="ARBA" id="ARBA00001947"/>
    </source>
</evidence>
<accession>A0ABV2WYP9</accession>
<evidence type="ECO:0000259" key="11">
    <source>
        <dbReference type="SMART" id="SM00829"/>
    </source>
</evidence>
<dbReference type="InterPro" id="IPR002328">
    <property type="entry name" value="ADH_Zn_CS"/>
</dbReference>
<dbReference type="SUPFAM" id="SSF50129">
    <property type="entry name" value="GroES-like"/>
    <property type="match status" value="2"/>
</dbReference>
<dbReference type="Pfam" id="PF08240">
    <property type="entry name" value="ADH_N"/>
    <property type="match status" value="1"/>
</dbReference>
<dbReference type="InterPro" id="IPR036291">
    <property type="entry name" value="NAD(P)-bd_dom_sf"/>
</dbReference>
<evidence type="ECO:0000256" key="3">
    <source>
        <dbReference type="ARBA" id="ARBA00013190"/>
    </source>
</evidence>
<dbReference type="Pfam" id="PF00107">
    <property type="entry name" value="ADH_zinc_N"/>
    <property type="match status" value="1"/>
</dbReference>
<comment type="catalytic activity">
    <reaction evidence="8">
        <text>a secondary alcohol + NAD(+) = a ketone + NADH + H(+)</text>
        <dbReference type="Rhea" id="RHEA:10740"/>
        <dbReference type="ChEBI" id="CHEBI:15378"/>
        <dbReference type="ChEBI" id="CHEBI:17087"/>
        <dbReference type="ChEBI" id="CHEBI:35681"/>
        <dbReference type="ChEBI" id="CHEBI:57540"/>
        <dbReference type="ChEBI" id="CHEBI:57945"/>
        <dbReference type="EC" id="1.1.1.1"/>
    </reaction>
</comment>
<protein>
    <recommendedName>
        <fullName evidence="3">alcohol dehydrogenase</fullName>
        <ecNumber evidence="3">1.1.1.1</ecNumber>
    </recommendedName>
</protein>
<evidence type="ECO:0000256" key="9">
    <source>
        <dbReference type="ARBA" id="ARBA00049243"/>
    </source>
</evidence>
<evidence type="ECO:0000256" key="7">
    <source>
        <dbReference type="ARBA" id="ARBA00023027"/>
    </source>
</evidence>
<dbReference type="SUPFAM" id="SSF51735">
    <property type="entry name" value="NAD(P)-binding Rossmann-fold domains"/>
    <property type="match status" value="1"/>
</dbReference>
<dbReference type="RefSeq" id="WP_356959390.1">
    <property type="nucleotide sequence ID" value="NZ_JBEYBD010000028.1"/>
</dbReference>
<dbReference type="InterPro" id="IPR013149">
    <property type="entry name" value="ADH-like_C"/>
</dbReference>
<comment type="caution">
    <text evidence="12">The sequence shown here is derived from an EMBL/GenBank/DDBJ whole genome shotgun (WGS) entry which is preliminary data.</text>
</comment>
<evidence type="ECO:0000313" key="12">
    <source>
        <dbReference type="EMBL" id="MEU1956009.1"/>
    </source>
</evidence>
<dbReference type="EMBL" id="JBEYBF010000031">
    <property type="protein sequence ID" value="MEU1956009.1"/>
    <property type="molecule type" value="Genomic_DNA"/>
</dbReference>
<evidence type="ECO:0000313" key="13">
    <source>
        <dbReference type="Proteomes" id="UP001550628"/>
    </source>
</evidence>
<dbReference type="Proteomes" id="UP001550628">
    <property type="component" value="Unassembled WGS sequence"/>
</dbReference>
<dbReference type="PROSITE" id="PS00059">
    <property type="entry name" value="ADH_ZINC"/>
    <property type="match status" value="1"/>
</dbReference>
<dbReference type="GO" id="GO:0016491">
    <property type="term" value="F:oxidoreductase activity"/>
    <property type="evidence" value="ECO:0007669"/>
    <property type="project" value="UniProtKB-KW"/>
</dbReference>
<dbReference type="InterPro" id="IPR013154">
    <property type="entry name" value="ADH-like_N"/>
</dbReference>
<proteinExistence type="inferred from homology"/>
<reference evidence="12 13" key="1">
    <citation type="submission" date="2024-06" db="EMBL/GenBank/DDBJ databases">
        <title>The Natural Products Discovery Center: Release of the First 8490 Sequenced Strains for Exploring Actinobacteria Biosynthetic Diversity.</title>
        <authorList>
            <person name="Kalkreuter E."/>
            <person name="Kautsar S.A."/>
            <person name="Yang D."/>
            <person name="Bader C.D."/>
            <person name="Teijaro C.N."/>
            <person name="Fluegel L."/>
            <person name="Davis C.M."/>
            <person name="Simpson J.R."/>
            <person name="Lauterbach L."/>
            <person name="Steele A.D."/>
            <person name="Gui C."/>
            <person name="Meng S."/>
            <person name="Li G."/>
            <person name="Viehrig K."/>
            <person name="Ye F."/>
            <person name="Su P."/>
            <person name="Kiefer A.F."/>
            <person name="Nichols A."/>
            <person name="Cepeda A.J."/>
            <person name="Yan W."/>
            <person name="Fan B."/>
            <person name="Jiang Y."/>
            <person name="Adhikari A."/>
            <person name="Zheng C.-J."/>
            <person name="Schuster L."/>
            <person name="Cowan T.M."/>
            <person name="Smanski M.J."/>
            <person name="Chevrette M.G."/>
            <person name="De Carvalho L.P.S."/>
            <person name="Shen B."/>
        </authorList>
    </citation>
    <scope>NUCLEOTIDE SEQUENCE [LARGE SCALE GENOMIC DNA]</scope>
    <source>
        <strain evidence="12 13">NPDC019708</strain>
    </source>
</reference>
<gene>
    <name evidence="12" type="ORF">ABZ510_29665</name>
</gene>
<dbReference type="Gene3D" id="3.40.50.720">
    <property type="entry name" value="NAD(P)-binding Rossmann-like Domain"/>
    <property type="match status" value="1"/>
</dbReference>
<dbReference type="NCBIfam" id="TIGR03989">
    <property type="entry name" value="Rxyl_3153"/>
    <property type="match status" value="1"/>
</dbReference>
<evidence type="ECO:0000256" key="4">
    <source>
        <dbReference type="ARBA" id="ARBA00022723"/>
    </source>
</evidence>
<dbReference type="InterPro" id="IPR023921">
    <property type="entry name" value="ADH_Zn_actinomycetes"/>
</dbReference>
<evidence type="ECO:0000256" key="5">
    <source>
        <dbReference type="ARBA" id="ARBA00022833"/>
    </source>
</evidence>
<organism evidence="12 13">
    <name type="scientific">Nocardia rhamnosiphila</name>
    <dbReference type="NCBI Taxonomy" id="426716"/>
    <lineage>
        <taxon>Bacteria</taxon>
        <taxon>Bacillati</taxon>
        <taxon>Actinomycetota</taxon>
        <taxon>Actinomycetes</taxon>
        <taxon>Mycobacteriales</taxon>
        <taxon>Nocardiaceae</taxon>
        <taxon>Nocardia</taxon>
    </lineage>
</organism>
<comment type="catalytic activity">
    <reaction evidence="9">
        <text>a primary alcohol + NAD(+) = an aldehyde + NADH + H(+)</text>
        <dbReference type="Rhea" id="RHEA:10736"/>
        <dbReference type="ChEBI" id="CHEBI:15378"/>
        <dbReference type="ChEBI" id="CHEBI:15734"/>
        <dbReference type="ChEBI" id="CHEBI:17478"/>
        <dbReference type="ChEBI" id="CHEBI:57540"/>
        <dbReference type="ChEBI" id="CHEBI:57945"/>
        <dbReference type="EC" id="1.1.1.1"/>
    </reaction>
</comment>
<dbReference type="EC" id="1.1.1.1" evidence="3"/>
<keyword evidence="4 10" id="KW-0479">Metal-binding</keyword>
<keyword evidence="6 12" id="KW-0560">Oxidoreductase</keyword>
<evidence type="ECO:0000256" key="10">
    <source>
        <dbReference type="RuleBase" id="RU361277"/>
    </source>
</evidence>
<dbReference type="PANTHER" id="PTHR43880">
    <property type="entry name" value="ALCOHOL DEHYDROGENASE"/>
    <property type="match status" value="1"/>
</dbReference>
<dbReference type="InterPro" id="IPR020843">
    <property type="entry name" value="ER"/>
</dbReference>
<feature type="domain" description="Enoyl reductase (ER)" evidence="11">
    <location>
        <begin position="13"/>
        <end position="367"/>
    </location>
</feature>
<evidence type="ECO:0000256" key="6">
    <source>
        <dbReference type="ARBA" id="ARBA00023002"/>
    </source>
</evidence>
<dbReference type="InterPro" id="IPR011032">
    <property type="entry name" value="GroES-like_sf"/>
</dbReference>
<evidence type="ECO:0000256" key="2">
    <source>
        <dbReference type="ARBA" id="ARBA00008072"/>
    </source>
</evidence>
<evidence type="ECO:0000256" key="8">
    <source>
        <dbReference type="ARBA" id="ARBA00049164"/>
    </source>
</evidence>
<dbReference type="CDD" id="cd08279">
    <property type="entry name" value="Zn_ADH_class_III"/>
    <property type="match status" value="1"/>
</dbReference>
<dbReference type="PANTHER" id="PTHR43880:SF12">
    <property type="entry name" value="ALCOHOL DEHYDROGENASE CLASS-3"/>
    <property type="match status" value="1"/>
</dbReference>
<comment type="cofactor">
    <cofactor evidence="1 10">
        <name>Zn(2+)</name>
        <dbReference type="ChEBI" id="CHEBI:29105"/>
    </cofactor>
</comment>
<name>A0ABV2WYP9_9NOCA</name>
<sequence length="378" mass="39982">MIAKAAMLFEQPGEWQVREVEVAEPGAGEVLVEMVASGLCHSDDHVALGDLPVSRLPYCGGHEGSGVVRRVGPGVRSLQEGDHVVTSFVPSCGRCRWCSRGMQNLCDNGALIMEGCQLDGGYRMRVAGRDVATGAMLGTFATWQVYDELSCIKIRDDLPLDIACLVACGVPTGWGSAVNGAEISVGDVVIVMGVGGVGINAVQGARFAGASHVIAVDPVDFKRTKALEVGATESYPTIEEAADFARSITNGQGADSAIVTVGVVSGTNVGDAFDAIRKAGIVVVTSQGSPANVGMPVNLFEISMYQKRIQGVLYGMDSPRHAVPALLDLYSEGHLRLDELVTRRYRLEDINQGYADMHAGRNIRGIIDFAGLAEGTTW</sequence>
<dbReference type="SMART" id="SM00829">
    <property type="entry name" value="PKS_ER"/>
    <property type="match status" value="1"/>
</dbReference>
<keyword evidence="7" id="KW-0520">NAD</keyword>
<dbReference type="Gene3D" id="3.90.180.10">
    <property type="entry name" value="Medium-chain alcohol dehydrogenases, catalytic domain"/>
    <property type="match status" value="1"/>
</dbReference>
<comment type="similarity">
    <text evidence="2 10">Belongs to the zinc-containing alcohol dehydrogenase family.</text>
</comment>